<dbReference type="AlphaFoldDB" id="A0A0A8HA49"/>
<dbReference type="OrthoDB" id="5358292at2"/>
<dbReference type="HOGENOM" id="CLU_1329900_0_0_7"/>
<sequence>MVNIINSTLPVRMQILEKRAYNRYVLLLNTKKLETKSMIELEVGEEYLAEVYEDKGVISFNNLLKKPKIRLFEEGAELIEKLLQEGDEKDWYKKFIIQRLMESKSAYEFEIYKEMFFAFFEGIYHIPFVYEGNRALLEAKKNGNILEVYLYFEIFGALKIIIDNGKITRIQTPFTKVAHFLNEYFKFEVVSTLNPMFVFKRLMDIKG</sequence>
<proteinExistence type="predicted"/>
<reference evidence="1 2" key="1">
    <citation type="journal article" date="2014" name="Genome Biol. Evol.">
        <title>Comparative Genomics of the Campylobacter lari Group.</title>
        <authorList>
            <person name="Miller W.G."/>
            <person name="Yee E."/>
            <person name="Chapman M.H."/>
            <person name="Smith T.P."/>
            <person name="Bono J.L."/>
            <person name="Huynh S."/>
            <person name="Parker C.T."/>
            <person name="Vandamme P."/>
            <person name="Luong K."/>
            <person name="Korlach J."/>
        </authorList>
    </citation>
    <scope>NUCLEOTIDE SEQUENCE [LARGE SCALE GENOMIC DNA]</scope>
    <source>
        <strain evidence="1 2">LMG 24374</strain>
    </source>
</reference>
<evidence type="ECO:0000313" key="1">
    <source>
        <dbReference type="EMBL" id="AJC90978.1"/>
    </source>
</evidence>
<evidence type="ECO:0000313" key="2">
    <source>
        <dbReference type="Proteomes" id="UP000031135"/>
    </source>
</evidence>
<protein>
    <submittedName>
        <fullName evidence="1">Uncharacterized protein</fullName>
    </submittedName>
</protein>
<accession>A0A0A8HA49</accession>
<dbReference type="EMBL" id="CP007772">
    <property type="protein sequence ID" value="AJC90978.1"/>
    <property type="molecule type" value="Genomic_DNA"/>
</dbReference>
<dbReference type="Proteomes" id="UP000031135">
    <property type="component" value="Chromosome"/>
</dbReference>
<organism evidence="1 2">
    <name type="scientific">Campylobacter subantarcticus LMG 24374</name>
    <dbReference type="NCBI Taxonomy" id="1388751"/>
    <lineage>
        <taxon>Bacteria</taxon>
        <taxon>Pseudomonadati</taxon>
        <taxon>Campylobacterota</taxon>
        <taxon>Epsilonproteobacteria</taxon>
        <taxon>Campylobacterales</taxon>
        <taxon>Campylobacteraceae</taxon>
        <taxon>Campylobacter</taxon>
    </lineage>
</organism>
<gene>
    <name evidence="1" type="ORF">CSUB8521_1145</name>
</gene>
<name>A0A0A8HA49_9BACT</name>
<dbReference type="KEGG" id="csm:CSUB8521_1145"/>